<feature type="transmembrane region" description="Helical" evidence="5">
    <location>
        <begin position="51"/>
        <end position="69"/>
    </location>
</feature>
<evidence type="ECO:0000256" key="2">
    <source>
        <dbReference type="ARBA" id="ARBA00022692"/>
    </source>
</evidence>
<feature type="transmembrane region" description="Helical" evidence="5">
    <location>
        <begin position="213"/>
        <end position="229"/>
    </location>
</feature>
<dbReference type="EMBL" id="CP018820">
    <property type="protein sequence ID" value="APR53714.1"/>
    <property type="molecule type" value="Genomic_DNA"/>
</dbReference>
<feature type="transmembrane region" description="Helical" evidence="5">
    <location>
        <begin position="339"/>
        <end position="363"/>
    </location>
</feature>
<evidence type="ECO:0000256" key="1">
    <source>
        <dbReference type="ARBA" id="ARBA00004141"/>
    </source>
</evidence>
<evidence type="ECO:0000313" key="9">
    <source>
        <dbReference type="Proteomes" id="UP000185161"/>
    </source>
</evidence>
<keyword evidence="9" id="KW-1185">Reference proteome</keyword>
<dbReference type="STRING" id="93064.BRX40_15925"/>
<feature type="transmembrane region" description="Helical" evidence="5">
    <location>
        <begin position="107"/>
        <end position="128"/>
    </location>
</feature>
<dbReference type="Proteomes" id="UP000286681">
    <property type="component" value="Unassembled WGS sequence"/>
</dbReference>
<dbReference type="Pfam" id="PF04932">
    <property type="entry name" value="Wzy_C"/>
    <property type="match status" value="1"/>
</dbReference>
<evidence type="ECO:0000256" key="4">
    <source>
        <dbReference type="ARBA" id="ARBA00023136"/>
    </source>
</evidence>
<evidence type="ECO:0000313" key="10">
    <source>
        <dbReference type="Proteomes" id="UP000286681"/>
    </source>
</evidence>
<evidence type="ECO:0000259" key="6">
    <source>
        <dbReference type="Pfam" id="PF04932"/>
    </source>
</evidence>
<dbReference type="OrthoDB" id="8275860at2"/>
<feature type="domain" description="O-antigen ligase-related" evidence="6">
    <location>
        <begin position="220"/>
        <end position="356"/>
    </location>
</feature>
<name>A0A1L6JCS9_9SPHN</name>
<dbReference type="KEGG" id="skr:BRX40_15925"/>
<dbReference type="Proteomes" id="UP000185161">
    <property type="component" value="Chromosome"/>
</dbReference>
<feature type="transmembrane region" description="Helical" evidence="5">
    <location>
        <begin position="399"/>
        <end position="419"/>
    </location>
</feature>
<dbReference type="AlphaFoldDB" id="A0A1L6JCS9"/>
<reference evidence="8 10" key="3">
    <citation type="submission" date="2018-07" db="EMBL/GenBank/DDBJ databases">
        <title>Genomic and Epidemiologic Investigation of an Indolent Hospital Outbreak.</title>
        <authorList>
            <person name="Johnson R.C."/>
            <person name="Deming C."/>
            <person name="Conlan S."/>
            <person name="Zellmer C.J."/>
            <person name="Michelin A.V."/>
            <person name="Lee-Lin S."/>
            <person name="Thomas P.J."/>
            <person name="Park M."/>
            <person name="Weingarten R.A."/>
            <person name="Less J."/>
            <person name="Dekker J.P."/>
            <person name="Frank K.M."/>
            <person name="Musser K.A."/>
            <person name="Mcquiston J.R."/>
            <person name="Henderson D.K."/>
            <person name="Lau A.F."/>
            <person name="Palmore T.N."/>
            <person name="Segre J.A."/>
        </authorList>
    </citation>
    <scope>NUCLEOTIDE SEQUENCE [LARGE SCALE GENOMIC DNA]</scope>
    <source>
        <strain evidence="8 10">SK-NIH.Env10_0317</strain>
    </source>
</reference>
<feature type="transmembrane region" description="Helical" evidence="5">
    <location>
        <begin position="24"/>
        <end position="45"/>
    </location>
</feature>
<protein>
    <recommendedName>
        <fullName evidence="6">O-antigen ligase-related domain-containing protein</fullName>
    </recommendedName>
</protein>
<feature type="transmembrane region" description="Helical" evidence="5">
    <location>
        <begin position="259"/>
        <end position="280"/>
    </location>
</feature>
<feature type="transmembrane region" description="Helical" evidence="5">
    <location>
        <begin position="188"/>
        <end position="206"/>
    </location>
</feature>
<evidence type="ECO:0000313" key="7">
    <source>
        <dbReference type="EMBL" id="APR53714.1"/>
    </source>
</evidence>
<dbReference type="GeneID" id="44134051"/>
<reference evidence="7" key="1">
    <citation type="submission" date="2016-12" db="EMBL/GenBank/DDBJ databases">
        <title>Whole genome sequencing of Sphingomonas koreensis.</title>
        <authorList>
            <person name="Conlan S."/>
            <person name="Thomas P.J."/>
            <person name="Mullikin J."/>
            <person name="Palmore T.N."/>
            <person name="Frank K.M."/>
            <person name="Segre J.A."/>
        </authorList>
    </citation>
    <scope>NUCLEOTIDE SEQUENCE</scope>
    <source>
        <strain evidence="7">ABOJV</strain>
    </source>
</reference>
<sequence>MSYSDIASSVWVAEDQDRTSYHHAMLRLAAPMLLLAVFLSPYVVWRVVPPYLFTLSDALFCVAGILLLAGRGIVVRPLQDWSALWLLGLAGLLLGFFIGSVVNGDPLRWIIVAGQYGFAFALLPALLLRERRRSLILAVMALIAGVAAMELFGTIVYYATDASHEQARHFGFEFITGAQRLGAFMADANWNAAMIAMTTPFVLYLARIGQLKLPVAFAILGIFGSGLLLSGSFTGFASTALGALAFLLLDWGRRSIGMLIGIVALASAMTATGIALPATFQNRVATALVQGDISQAGTFAGRMELVREAWNIVGDTTLVGLGVDQYRVVSIDRAPVHNIYLLAWAEGGLLSLFGWLLMMLVPVSVAIRRFATDRAAAALLIAVTLSFLIFSNAAPHMYARSWVVPLILALGIALTRPAGANGPVPSS</sequence>
<keyword evidence="4 5" id="KW-0472">Membrane</keyword>
<feature type="transmembrane region" description="Helical" evidence="5">
    <location>
        <begin position="135"/>
        <end position="159"/>
    </location>
</feature>
<accession>A0A1L6JCS9</accession>
<dbReference type="RefSeq" id="WP_075152270.1">
    <property type="nucleotide sequence ID" value="NZ_CP018820.1"/>
</dbReference>
<evidence type="ECO:0000313" key="8">
    <source>
        <dbReference type="EMBL" id="RSV06275.1"/>
    </source>
</evidence>
<keyword evidence="2 5" id="KW-0812">Transmembrane</keyword>
<feature type="transmembrane region" description="Helical" evidence="5">
    <location>
        <begin position="81"/>
        <end position="101"/>
    </location>
</feature>
<evidence type="ECO:0000256" key="5">
    <source>
        <dbReference type="SAM" id="Phobius"/>
    </source>
</evidence>
<proteinExistence type="predicted"/>
<evidence type="ECO:0000256" key="3">
    <source>
        <dbReference type="ARBA" id="ARBA00022989"/>
    </source>
</evidence>
<gene>
    <name evidence="7" type="ORF">BRX40_15925</name>
    <name evidence="8" type="ORF">CA257_05070</name>
</gene>
<dbReference type="InterPro" id="IPR051533">
    <property type="entry name" value="WaaL-like"/>
</dbReference>
<dbReference type="PANTHER" id="PTHR37422">
    <property type="entry name" value="TEICHURONIC ACID BIOSYNTHESIS PROTEIN TUAE"/>
    <property type="match status" value="1"/>
</dbReference>
<keyword evidence="3 5" id="KW-1133">Transmembrane helix</keyword>
<reference evidence="9" key="2">
    <citation type="submission" date="2016-12" db="EMBL/GenBank/DDBJ databases">
        <title>Whole genome sequencing of Sphingomonas sp. ABOJV.</title>
        <authorList>
            <person name="Conlan S."/>
            <person name="Thomas P.J."/>
            <person name="Mullikin J."/>
            <person name="Palmore T.N."/>
            <person name="Frank K.M."/>
            <person name="Segre J.A."/>
        </authorList>
    </citation>
    <scope>NUCLEOTIDE SEQUENCE [LARGE SCALE GENOMIC DNA]</scope>
    <source>
        <strain evidence="9">ABOJV</strain>
    </source>
</reference>
<dbReference type="GO" id="GO:0016020">
    <property type="term" value="C:membrane"/>
    <property type="evidence" value="ECO:0007669"/>
    <property type="project" value="UniProtKB-SubCell"/>
</dbReference>
<dbReference type="InterPro" id="IPR007016">
    <property type="entry name" value="O-antigen_ligase-rel_domated"/>
</dbReference>
<feature type="transmembrane region" description="Helical" evidence="5">
    <location>
        <begin position="375"/>
        <end position="393"/>
    </location>
</feature>
<organism evidence="7 9">
    <name type="scientific">Sphingomonas koreensis</name>
    <dbReference type="NCBI Taxonomy" id="93064"/>
    <lineage>
        <taxon>Bacteria</taxon>
        <taxon>Pseudomonadati</taxon>
        <taxon>Pseudomonadota</taxon>
        <taxon>Alphaproteobacteria</taxon>
        <taxon>Sphingomonadales</taxon>
        <taxon>Sphingomonadaceae</taxon>
        <taxon>Sphingomonas</taxon>
    </lineage>
</organism>
<dbReference type="PANTHER" id="PTHR37422:SF21">
    <property type="entry name" value="EXOQ-LIKE PROTEIN"/>
    <property type="match status" value="1"/>
</dbReference>
<dbReference type="EMBL" id="QQWO01000003">
    <property type="protein sequence ID" value="RSV06275.1"/>
    <property type="molecule type" value="Genomic_DNA"/>
</dbReference>
<comment type="subcellular location">
    <subcellularLocation>
        <location evidence="1">Membrane</location>
        <topology evidence="1">Multi-pass membrane protein</topology>
    </subcellularLocation>
</comment>